<organism evidence="1">
    <name type="scientific">Sesamum latifolium</name>
    <dbReference type="NCBI Taxonomy" id="2727402"/>
    <lineage>
        <taxon>Eukaryota</taxon>
        <taxon>Viridiplantae</taxon>
        <taxon>Streptophyta</taxon>
        <taxon>Embryophyta</taxon>
        <taxon>Tracheophyta</taxon>
        <taxon>Spermatophyta</taxon>
        <taxon>Magnoliopsida</taxon>
        <taxon>eudicotyledons</taxon>
        <taxon>Gunneridae</taxon>
        <taxon>Pentapetalae</taxon>
        <taxon>asterids</taxon>
        <taxon>lamiids</taxon>
        <taxon>Lamiales</taxon>
        <taxon>Pedaliaceae</taxon>
        <taxon>Sesamum</taxon>
    </lineage>
</organism>
<protein>
    <submittedName>
        <fullName evidence="1">Uncharacterized protein</fullName>
    </submittedName>
</protein>
<dbReference type="AlphaFoldDB" id="A0AAW2YAY7"/>
<sequence>MAHLHNLQKSRLMKMEFAQGDFSAVNSLHIPLQPRVQRQKAAIVHWRKPQEGWYKVNTDGASKDNPGIFDAGAFLETILEE</sequence>
<comment type="caution">
    <text evidence="1">The sequence shown here is derived from an EMBL/GenBank/DDBJ whole genome shotgun (WGS) entry which is preliminary data.</text>
</comment>
<name>A0AAW2YAY7_9LAMI</name>
<evidence type="ECO:0000313" key="1">
    <source>
        <dbReference type="EMBL" id="KAL0462972.1"/>
    </source>
</evidence>
<gene>
    <name evidence="1" type="ORF">Slati_0184800</name>
</gene>
<reference evidence="1" key="2">
    <citation type="journal article" date="2024" name="Plant">
        <title>Genomic evolution and insights into agronomic trait innovations of Sesamum species.</title>
        <authorList>
            <person name="Miao H."/>
            <person name="Wang L."/>
            <person name="Qu L."/>
            <person name="Liu H."/>
            <person name="Sun Y."/>
            <person name="Le M."/>
            <person name="Wang Q."/>
            <person name="Wei S."/>
            <person name="Zheng Y."/>
            <person name="Lin W."/>
            <person name="Duan Y."/>
            <person name="Cao H."/>
            <person name="Xiong S."/>
            <person name="Wang X."/>
            <person name="Wei L."/>
            <person name="Li C."/>
            <person name="Ma Q."/>
            <person name="Ju M."/>
            <person name="Zhao R."/>
            <person name="Li G."/>
            <person name="Mu C."/>
            <person name="Tian Q."/>
            <person name="Mei H."/>
            <person name="Zhang T."/>
            <person name="Gao T."/>
            <person name="Zhang H."/>
        </authorList>
    </citation>
    <scope>NUCLEOTIDE SEQUENCE</scope>
    <source>
        <strain evidence="1">KEN1</strain>
    </source>
</reference>
<dbReference type="EMBL" id="JACGWN010000001">
    <property type="protein sequence ID" value="KAL0462972.1"/>
    <property type="molecule type" value="Genomic_DNA"/>
</dbReference>
<proteinExistence type="predicted"/>
<accession>A0AAW2YAY7</accession>
<reference evidence="1" key="1">
    <citation type="submission" date="2020-06" db="EMBL/GenBank/DDBJ databases">
        <authorList>
            <person name="Li T."/>
            <person name="Hu X."/>
            <person name="Zhang T."/>
            <person name="Song X."/>
            <person name="Zhang H."/>
            <person name="Dai N."/>
            <person name="Sheng W."/>
            <person name="Hou X."/>
            <person name="Wei L."/>
        </authorList>
    </citation>
    <scope>NUCLEOTIDE SEQUENCE</scope>
    <source>
        <strain evidence="1">KEN1</strain>
        <tissue evidence="1">Leaf</tissue>
    </source>
</reference>